<dbReference type="CDD" id="cd01647">
    <property type="entry name" value="RT_LTR"/>
    <property type="match status" value="1"/>
</dbReference>
<evidence type="ECO:0000313" key="6">
    <source>
        <dbReference type="EMBL" id="KAG7312537.1"/>
    </source>
</evidence>
<dbReference type="SUPFAM" id="SSF56672">
    <property type="entry name" value="DNA/RNA polymerases"/>
    <property type="match status" value="1"/>
</dbReference>
<dbReference type="InterPro" id="IPR050951">
    <property type="entry name" value="Retrovirus_Pol_polyprotein"/>
</dbReference>
<dbReference type="PROSITE" id="PS50878">
    <property type="entry name" value="RT_POL"/>
    <property type="match status" value="1"/>
</dbReference>
<keyword evidence="2" id="KW-0511">Multifunctional enzyme</keyword>
<protein>
    <recommendedName>
        <fullName evidence="1">RNA-directed DNA polymerase</fullName>
        <ecNumber evidence="1">2.7.7.49</ecNumber>
    </recommendedName>
</protein>
<dbReference type="PANTHER" id="PTHR37984">
    <property type="entry name" value="PROTEIN CBG26694"/>
    <property type="match status" value="1"/>
</dbReference>
<dbReference type="Pfam" id="PF17921">
    <property type="entry name" value="Integrase_H2C2"/>
    <property type="match status" value="1"/>
</dbReference>
<name>A0ABQ7R5F3_PLUXY</name>
<sequence>MLREGVIEPVAASDWATPLVPVSKADGGLRICADYKITLNSALLVDRYPLPRFEDLLVTLNNSVIFSKCDLSQAYNQLVLDESSKQYTVINTHKGLFRYNRLVYGLSSSSGIFQRTMSNLLKGIPFVGIFIDDVIIGGRNITEHLQSLEMVMSRLCENGLKLKRNKCEFLVDEIKYLGYIISKDGVKTDPDKIKAMSEMAQPQNVTQLRSFLGLVNFYGRFVKNMSSILSPLYELLKKNVSWVWSDTCARAFNEVKRILSSSEVLAHYDESKPLILSCDASAQGVGGVLTQRGPRGERPVAYVSRTLNDAEKNYAQIHREALAIIFCLKKFHQYLYGRKFTLRTDHKPLVTIFGPKAGVPAMAASRLQRWAVIVSAYTYDIEYVNTKDNVADSFSRLPIKSRDSGYHRIPEQTYLHFVQDTSLIDSAHIKKETAKDHILGRVVSYIRDGWPKDVDMKNLKPYFNRKNELYLELGCVMWGHRVVIPESCQAKVLSELHEPHMGIVKTKCIARSYVWWPGVDEAVEAACRACAACAAASDAPRAHQPCPWPWCPRPWTRLHLDFMGPIDNKLYLVLVDATSKWLEVFQVPSTGAAHTIDRLNEVFGRFGLPKTLVSDNGPPFTSSQFSQFTQSNGIKHMFSAPYHPASNGAAENAVRTLKKVIKKAKSESVDIATALNKFLLHYRNTEHCTTGDSPAQLLMGHSLRTKLDVLKPDRENKIVHAQMKQSENKGGEKRDMRPGDPVWYRLYQKGDKWTAGEVSERLGATDYNIRNPDGTLTHRHVDQLRQRSRVSLAGPLPSCAPEQADSPAQSRAHDAGDSAGTSDLAPDNHQMSSESAAPPEPTEQPPPPPVSLPQSPSNAPRPPRVTRNLNPKYK</sequence>
<proteinExistence type="predicted"/>
<accession>A0ABQ7R5F3</accession>
<dbReference type="InterPro" id="IPR041588">
    <property type="entry name" value="Integrase_H2C2"/>
</dbReference>
<dbReference type="Proteomes" id="UP000823941">
    <property type="component" value="Chromosome 3"/>
</dbReference>
<evidence type="ECO:0000313" key="7">
    <source>
        <dbReference type="Proteomes" id="UP000823941"/>
    </source>
</evidence>
<dbReference type="PANTHER" id="PTHR37984:SF5">
    <property type="entry name" value="PROTEIN NYNRIN-LIKE"/>
    <property type="match status" value="1"/>
</dbReference>
<dbReference type="InterPro" id="IPR043502">
    <property type="entry name" value="DNA/RNA_pol_sf"/>
</dbReference>
<feature type="compositionally biased region" description="Pro residues" evidence="3">
    <location>
        <begin position="838"/>
        <end position="851"/>
    </location>
</feature>
<dbReference type="Pfam" id="PF17919">
    <property type="entry name" value="RT_RNaseH_2"/>
    <property type="match status" value="1"/>
</dbReference>
<dbReference type="InterPro" id="IPR043128">
    <property type="entry name" value="Rev_trsase/Diguanyl_cyclase"/>
</dbReference>
<feature type="domain" description="Reverse transcriptase" evidence="4">
    <location>
        <begin position="1"/>
        <end position="181"/>
    </location>
</feature>
<keyword evidence="7" id="KW-1185">Reference proteome</keyword>
<dbReference type="Gene3D" id="3.30.420.10">
    <property type="entry name" value="Ribonuclease H-like superfamily/Ribonuclease H"/>
    <property type="match status" value="1"/>
</dbReference>
<dbReference type="InterPro" id="IPR036397">
    <property type="entry name" value="RNaseH_sf"/>
</dbReference>
<dbReference type="SUPFAM" id="SSF53098">
    <property type="entry name" value="Ribonuclease H-like"/>
    <property type="match status" value="1"/>
</dbReference>
<dbReference type="Pfam" id="PF00078">
    <property type="entry name" value="RVT_1"/>
    <property type="match status" value="1"/>
</dbReference>
<dbReference type="InterPro" id="IPR001584">
    <property type="entry name" value="Integrase_cat-core"/>
</dbReference>
<dbReference type="Pfam" id="PF00665">
    <property type="entry name" value="rve"/>
    <property type="match status" value="1"/>
</dbReference>
<dbReference type="InterPro" id="IPR012337">
    <property type="entry name" value="RNaseH-like_sf"/>
</dbReference>
<dbReference type="CDD" id="cd09274">
    <property type="entry name" value="RNase_HI_RT_Ty3"/>
    <property type="match status" value="1"/>
</dbReference>
<dbReference type="Gene3D" id="3.30.70.270">
    <property type="match status" value="2"/>
</dbReference>
<dbReference type="Gene3D" id="3.10.10.10">
    <property type="entry name" value="HIV Type 1 Reverse Transcriptase, subunit A, domain 1"/>
    <property type="match status" value="1"/>
</dbReference>
<gene>
    <name evidence="6" type="ORF">JYU34_002061</name>
</gene>
<dbReference type="Gene3D" id="3.10.20.370">
    <property type="match status" value="1"/>
</dbReference>
<evidence type="ECO:0000259" key="5">
    <source>
        <dbReference type="PROSITE" id="PS50994"/>
    </source>
</evidence>
<feature type="domain" description="Integrase catalytic" evidence="5">
    <location>
        <begin position="541"/>
        <end position="702"/>
    </location>
</feature>
<organism evidence="6 7">
    <name type="scientific">Plutella xylostella</name>
    <name type="common">Diamondback moth</name>
    <name type="synonym">Plutella maculipennis</name>
    <dbReference type="NCBI Taxonomy" id="51655"/>
    <lineage>
        <taxon>Eukaryota</taxon>
        <taxon>Metazoa</taxon>
        <taxon>Ecdysozoa</taxon>
        <taxon>Arthropoda</taxon>
        <taxon>Hexapoda</taxon>
        <taxon>Insecta</taxon>
        <taxon>Pterygota</taxon>
        <taxon>Neoptera</taxon>
        <taxon>Endopterygota</taxon>
        <taxon>Lepidoptera</taxon>
        <taxon>Glossata</taxon>
        <taxon>Ditrysia</taxon>
        <taxon>Yponomeutoidea</taxon>
        <taxon>Plutellidae</taxon>
        <taxon>Plutella</taxon>
    </lineage>
</organism>
<comment type="caution">
    <text evidence="6">The sequence shown here is derived from an EMBL/GenBank/DDBJ whole genome shotgun (WGS) entry which is preliminary data.</text>
</comment>
<dbReference type="InterPro" id="IPR000477">
    <property type="entry name" value="RT_dom"/>
</dbReference>
<reference evidence="6 7" key="1">
    <citation type="submission" date="2021-06" db="EMBL/GenBank/DDBJ databases">
        <title>A haploid diamondback moth (Plutella xylostella L.) genome assembly resolves 31 chromosomes and identifies a diamide resistance mutation.</title>
        <authorList>
            <person name="Ward C.M."/>
            <person name="Perry K.D."/>
            <person name="Baker G."/>
            <person name="Powis K."/>
            <person name="Heckel D.G."/>
            <person name="Baxter S.W."/>
        </authorList>
    </citation>
    <scope>NUCLEOTIDE SEQUENCE [LARGE SCALE GENOMIC DNA]</scope>
    <source>
        <strain evidence="6 7">LV</strain>
        <tissue evidence="6">Single pupa</tissue>
    </source>
</reference>
<feature type="region of interest" description="Disordered" evidence="3">
    <location>
        <begin position="793"/>
        <end position="874"/>
    </location>
</feature>
<dbReference type="Gene3D" id="1.10.340.70">
    <property type="match status" value="1"/>
</dbReference>
<dbReference type="EMBL" id="JAHIBW010000003">
    <property type="protein sequence ID" value="KAG7312537.1"/>
    <property type="molecule type" value="Genomic_DNA"/>
</dbReference>
<evidence type="ECO:0000256" key="1">
    <source>
        <dbReference type="ARBA" id="ARBA00012493"/>
    </source>
</evidence>
<evidence type="ECO:0000259" key="4">
    <source>
        <dbReference type="PROSITE" id="PS50878"/>
    </source>
</evidence>
<dbReference type="EC" id="2.7.7.49" evidence="1"/>
<dbReference type="PROSITE" id="PS50994">
    <property type="entry name" value="INTEGRASE"/>
    <property type="match status" value="1"/>
</dbReference>
<evidence type="ECO:0000256" key="3">
    <source>
        <dbReference type="SAM" id="MobiDB-lite"/>
    </source>
</evidence>
<dbReference type="InterPro" id="IPR041577">
    <property type="entry name" value="RT_RNaseH_2"/>
</dbReference>
<evidence type="ECO:0000256" key="2">
    <source>
        <dbReference type="ARBA" id="ARBA00023268"/>
    </source>
</evidence>